<gene>
    <name evidence="2" type="ORF">ACFSJE_00910</name>
</gene>
<dbReference type="EMBL" id="JBHUHU010000001">
    <property type="protein sequence ID" value="MFD2098312.1"/>
    <property type="molecule type" value="Genomic_DNA"/>
</dbReference>
<evidence type="ECO:0000313" key="2">
    <source>
        <dbReference type="EMBL" id="MFD2098312.1"/>
    </source>
</evidence>
<dbReference type="RefSeq" id="WP_379829095.1">
    <property type="nucleotide sequence ID" value="NZ_JBHUHU010000001.1"/>
</dbReference>
<keyword evidence="1" id="KW-0472">Membrane</keyword>
<evidence type="ECO:0000313" key="3">
    <source>
        <dbReference type="Proteomes" id="UP001597342"/>
    </source>
</evidence>
<protein>
    <submittedName>
        <fullName evidence="2">DUF6090 family protein</fullName>
    </submittedName>
</protein>
<accession>A0ABW4XTK8</accession>
<organism evidence="2 3">
    <name type="scientific">Flagellimonas iocasae</name>
    <dbReference type="NCBI Taxonomy" id="2055905"/>
    <lineage>
        <taxon>Bacteria</taxon>
        <taxon>Pseudomonadati</taxon>
        <taxon>Bacteroidota</taxon>
        <taxon>Flavobacteriia</taxon>
        <taxon>Flavobacteriales</taxon>
        <taxon>Flavobacteriaceae</taxon>
        <taxon>Flagellimonas</taxon>
    </lineage>
</organism>
<proteinExistence type="predicted"/>
<feature type="transmembrane region" description="Helical" evidence="1">
    <location>
        <begin position="21"/>
        <end position="42"/>
    </location>
</feature>
<dbReference type="Proteomes" id="UP001597342">
    <property type="component" value="Unassembled WGS sequence"/>
</dbReference>
<keyword evidence="1" id="KW-1133">Transmembrane helix</keyword>
<keyword evidence="1" id="KW-0812">Transmembrane</keyword>
<dbReference type="Pfam" id="PF19578">
    <property type="entry name" value="DUF6090"/>
    <property type="match status" value="1"/>
</dbReference>
<reference evidence="3" key="1">
    <citation type="journal article" date="2019" name="Int. J. Syst. Evol. Microbiol.">
        <title>The Global Catalogue of Microorganisms (GCM) 10K type strain sequencing project: providing services to taxonomists for standard genome sequencing and annotation.</title>
        <authorList>
            <consortium name="The Broad Institute Genomics Platform"/>
            <consortium name="The Broad Institute Genome Sequencing Center for Infectious Disease"/>
            <person name="Wu L."/>
            <person name="Ma J."/>
        </authorList>
    </citation>
    <scope>NUCLEOTIDE SEQUENCE [LARGE SCALE GENOMIC DNA]</scope>
    <source>
        <strain evidence="3">JCM 3389</strain>
    </source>
</reference>
<evidence type="ECO:0000256" key="1">
    <source>
        <dbReference type="SAM" id="Phobius"/>
    </source>
</evidence>
<name>A0ABW4XTK8_9FLAO</name>
<dbReference type="InterPro" id="IPR045749">
    <property type="entry name" value="DUF6090"/>
</dbReference>
<keyword evidence="3" id="KW-1185">Reference proteome</keyword>
<comment type="caution">
    <text evidence="2">The sequence shown here is derived from an EMBL/GenBank/DDBJ whole genome shotgun (WGS) entry which is preliminary data.</text>
</comment>
<sequence length="246" mass="29047">MIKFFRKIRQRLLSENKFSKYLFYAIGEIVLVVIGILIALQINNWNENRKQQIKVNQNYHEILADLDRERAHANFIINKFEEQRQAYREYLERFADEKISRKTMYNMLLQLNMEGFPINSNTSITESLQNSGEIVLIPQAIRNKLISLQRLQQKITVDEGLDNRARMGVNERLSMLIGSRTLEERLENQKELKAELRIDENTNEIILALEAIQDWMDFSESKSIRQLSGLVDEINEVEKLILEEMK</sequence>